<dbReference type="Gene3D" id="1.10.630.10">
    <property type="entry name" value="Cytochrome P450"/>
    <property type="match status" value="1"/>
</dbReference>
<dbReference type="PANTHER" id="PTHR24305:SF166">
    <property type="entry name" value="CYTOCHROME P450 12A4, MITOCHONDRIAL-RELATED"/>
    <property type="match status" value="1"/>
</dbReference>
<accession>A0AAD6ZUE2</accession>
<dbReference type="EMBL" id="JARIHO010000027">
    <property type="protein sequence ID" value="KAJ7339948.1"/>
    <property type="molecule type" value="Genomic_DNA"/>
</dbReference>
<dbReference type="SUPFAM" id="SSF48264">
    <property type="entry name" value="Cytochrome P450"/>
    <property type="match status" value="1"/>
</dbReference>
<reference evidence="15" key="1">
    <citation type="submission" date="2023-03" db="EMBL/GenBank/DDBJ databases">
        <title>Massive genome expansion in bonnet fungi (Mycena s.s.) driven by repeated elements and novel gene families across ecological guilds.</title>
        <authorList>
            <consortium name="Lawrence Berkeley National Laboratory"/>
            <person name="Harder C.B."/>
            <person name="Miyauchi S."/>
            <person name="Viragh M."/>
            <person name="Kuo A."/>
            <person name="Thoen E."/>
            <person name="Andreopoulos B."/>
            <person name="Lu D."/>
            <person name="Skrede I."/>
            <person name="Drula E."/>
            <person name="Henrissat B."/>
            <person name="Morin E."/>
            <person name="Kohler A."/>
            <person name="Barry K."/>
            <person name="LaButti K."/>
            <person name="Morin E."/>
            <person name="Salamov A."/>
            <person name="Lipzen A."/>
            <person name="Mereny Z."/>
            <person name="Hegedus B."/>
            <person name="Baldrian P."/>
            <person name="Stursova M."/>
            <person name="Weitz H."/>
            <person name="Taylor A."/>
            <person name="Grigoriev I.V."/>
            <person name="Nagy L.G."/>
            <person name="Martin F."/>
            <person name="Kauserud H."/>
        </authorList>
    </citation>
    <scope>NUCLEOTIDE SEQUENCE</scope>
    <source>
        <strain evidence="15">CBHHK002</strain>
    </source>
</reference>
<evidence type="ECO:0000256" key="7">
    <source>
        <dbReference type="ARBA" id="ARBA00022723"/>
    </source>
</evidence>
<evidence type="ECO:0000256" key="8">
    <source>
        <dbReference type="ARBA" id="ARBA00022989"/>
    </source>
</evidence>
<keyword evidence="9" id="KW-0560">Oxidoreductase</keyword>
<evidence type="ECO:0000256" key="14">
    <source>
        <dbReference type="SAM" id="Phobius"/>
    </source>
</evidence>
<comment type="subcellular location">
    <subcellularLocation>
        <location evidence="2">Membrane</location>
    </subcellularLocation>
</comment>
<protein>
    <submittedName>
        <fullName evidence="15">Cytochrome P450</fullName>
    </submittedName>
</protein>
<evidence type="ECO:0000256" key="9">
    <source>
        <dbReference type="ARBA" id="ARBA00023002"/>
    </source>
</evidence>
<dbReference type="GO" id="GO:0016020">
    <property type="term" value="C:membrane"/>
    <property type="evidence" value="ECO:0007669"/>
    <property type="project" value="UniProtKB-SubCell"/>
</dbReference>
<proteinExistence type="inferred from homology"/>
<dbReference type="InterPro" id="IPR002403">
    <property type="entry name" value="Cyt_P450_E_grp-IV"/>
</dbReference>
<evidence type="ECO:0000256" key="13">
    <source>
        <dbReference type="PIRSR" id="PIRSR602403-1"/>
    </source>
</evidence>
<evidence type="ECO:0000256" key="4">
    <source>
        <dbReference type="ARBA" id="ARBA00010617"/>
    </source>
</evidence>
<dbReference type="InterPro" id="IPR001128">
    <property type="entry name" value="Cyt_P450"/>
</dbReference>
<dbReference type="AlphaFoldDB" id="A0AAD6ZUE2"/>
<dbReference type="PRINTS" id="PR00385">
    <property type="entry name" value="P450"/>
</dbReference>
<dbReference type="GO" id="GO:0020037">
    <property type="term" value="F:heme binding"/>
    <property type="evidence" value="ECO:0007669"/>
    <property type="project" value="InterPro"/>
</dbReference>
<keyword evidence="12 14" id="KW-0472">Membrane</keyword>
<evidence type="ECO:0000256" key="10">
    <source>
        <dbReference type="ARBA" id="ARBA00023004"/>
    </source>
</evidence>
<keyword evidence="11" id="KW-0503">Monooxygenase</keyword>
<dbReference type="InterPro" id="IPR036396">
    <property type="entry name" value="Cyt_P450_sf"/>
</dbReference>
<keyword evidence="5 13" id="KW-0349">Heme</keyword>
<dbReference type="InterPro" id="IPR050121">
    <property type="entry name" value="Cytochrome_P450_monoxygenase"/>
</dbReference>
<dbReference type="GO" id="GO:0004497">
    <property type="term" value="F:monooxygenase activity"/>
    <property type="evidence" value="ECO:0007669"/>
    <property type="project" value="UniProtKB-KW"/>
</dbReference>
<dbReference type="GO" id="GO:0016705">
    <property type="term" value="F:oxidoreductase activity, acting on paired donors, with incorporation or reduction of molecular oxygen"/>
    <property type="evidence" value="ECO:0007669"/>
    <property type="project" value="InterPro"/>
</dbReference>
<organism evidence="15 16">
    <name type="scientific">Mycena albidolilacea</name>
    <dbReference type="NCBI Taxonomy" id="1033008"/>
    <lineage>
        <taxon>Eukaryota</taxon>
        <taxon>Fungi</taxon>
        <taxon>Dikarya</taxon>
        <taxon>Basidiomycota</taxon>
        <taxon>Agaricomycotina</taxon>
        <taxon>Agaricomycetes</taxon>
        <taxon>Agaricomycetidae</taxon>
        <taxon>Agaricales</taxon>
        <taxon>Marasmiineae</taxon>
        <taxon>Mycenaceae</taxon>
        <taxon>Mycena</taxon>
    </lineage>
</organism>
<evidence type="ECO:0000256" key="1">
    <source>
        <dbReference type="ARBA" id="ARBA00001971"/>
    </source>
</evidence>
<feature type="binding site" description="axial binding residue" evidence="13">
    <location>
        <position position="491"/>
    </location>
    <ligand>
        <name>heme</name>
        <dbReference type="ChEBI" id="CHEBI:30413"/>
    </ligand>
    <ligandPart>
        <name>Fe</name>
        <dbReference type="ChEBI" id="CHEBI:18248"/>
    </ligandPart>
</feature>
<comment type="cofactor">
    <cofactor evidence="1 13">
        <name>heme</name>
        <dbReference type="ChEBI" id="CHEBI:30413"/>
    </cofactor>
</comment>
<feature type="transmembrane region" description="Helical" evidence="14">
    <location>
        <begin position="20"/>
        <end position="44"/>
    </location>
</feature>
<evidence type="ECO:0000313" key="15">
    <source>
        <dbReference type="EMBL" id="KAJ7339948.1"/>
    </source>
</evidence>
<keyword evidence="10 13" id="KW-0408">Iron</keyword>
<evidence type="ECO:0000256" key="2">
    <source>
        <dbReference type="ARBA" id="ARBA00004370"/>
    </source>
</evidence>
<keyword evidence="6 14" id="KW-0812">Transmembrane</keyword>
<keyword evidence="16" id="KW-1185">Reference proteome</keyword>
<name>A0AAD6ZUE2_9AGAR</name>
<dbReference type="GO" id="GO:0005506">
    <property type="term" value="F:iron ion binding"/>
    <property type="evidence" value="ECO:0007669"/>
    <property type="project" value="InterPro"/>
</dbReference>
<evidence type="ECO:0000256" key="3">
    <source>
        <dbReference type="ARBA" id="ARBA00004721"/>
    </source>
</evidence>
<evidence type="ECO:0000313" key="16">
    <source>
        <dbReference type="Proteomes" id="UP001218218"/>
    </source>
</evidence>
<evidence type="ECO:0000256" key="6">
    <source>
        <dbReference type="ARBA" id="ARBA00022692"/>
    </source>
</evidence>
<keyword evidence="7 13" id="KW-0479">Metal-binding</keyword>
<evidence type="ECO:0000256" key="12">
    <source>
        <dbReference type="ARBA" id="ARBA00023136"/>
    </source>
</evidence>
<comment type="similarity">
    <text evidence="4">Belongs to the cytochrome P450 family.</text>
</comment>
<sequence>MLSAHWRYIARTLWSTHTNLTTIFNMLIRLFFSAVGAVVGVQLIRAIFKFLSWRLYSPFRYMPGPPNPSWIYGNFGSVTFPRTQEWQAQYGPTFRFDGLFSVPTLYTIDTVALHHIVNTSDIYQKAPMVRFNMMENLGRGLLATEDDEHTKLRKIMSPAFGPSQVRGLTQLFIDKAQELSEVWANQVKEESGWVSIEVLSGLKAMTLDVIGLAGFNYQFHALNADKKPTELDGSLKKLFLDRGAQPLNRLATVLRARFPFLRGVLRTPKKLVEARKTMDWIGMQLLEEARREVTSGEKDVGRRDLLSLLVKSNMSEEKTQRLSDEVVVAQLPTFFVAGHETTSTATTWALYALALHPEVQSTLRTELLAMGTDSPSLDALNGLPFLDKVVREVMRVHSPVVMTNRMAMCDDVIPLRTPYTDTRGVQHESIPVSKGQMIYVPVAALNRDIRIWGPDAAEFKPDRWDAVPEGASTIPGVWAHLFSFLGGPHNCIGWRFSLAEMKSLLYTLIRKFEFELAVKPEEIFTGTTAIQRPILVNEPKKGPQLPMRVRKVQA</sequence>
<dbReference type="CDD" id="cd11069">
    <property type="entry name" value="CYP_FUM15-like"/>
    <property type="match status" value="1"/>
</dbReference>
<comment type="pathway">
    <text evidence="3">Secondary metabolite biosynthesis; terpenoid biosynthesis.</text>
</comment>
<gene>
    <name evidence="15" type="ORF">DFH08DRAFT_783462</name>
</gene>
<evidence type="ECO:0000256" key="5">
    <source>
        <dbReference type="ARBA" id="ARBA00022617"/>
    </source>
</evidence>
<dbReference type="Pfam" id="PF00067">
    <property type="entry name" value="p450"/>
    <property type="match status" value="1"/>
</dbReference>
<dbReference type="PANTHER" id="PTHR24305">
    <property type="entry name" value="CYTOCHROME P450"/>
    <property type="match status" value="1"/>
</dbReference>
<evidence type="ECO:0000256" key="11">
    <source>
        <dbReference type="ARBA" id="ARBA00023033"/>
    </source>
</evidence>
<dbReference type="PRINTS" id="PR00465">
    <property type="entry name" value="EP450IV"/>
</dbReference>
<comment type="caution">
    <text evidence="15">The sequence shown here is derived from an EMBL/GenBank/DDBJ whole genome shotgun (WGS) entry which is preliminary data.</text>
</comment>
<dbReference type="Proteomes" id="UP001218218">
    <property type="component" value="Unassembled WGS sequence"/>
</dbReference>
<keyword evidence="8 14" id="KW-1133">Transmembrane helix</keyword>